<dbReference type="OMA" id="MEEYVNE"/>
<evidence type="ECO:0000313" key="2">
    <source>
        <dbReference type="Proteomes" id="UP000030653"/>
    </source>
</evidence>
<dbReference type="PANTHER" id="PTHR33096:SF1">
    <property type="entry name" value="CXC1-LIKE CYSTEINE CLUSTER ASSOCIATED WITH KDZ TRANSPOSASES DOMAIN-CONTAINING PROTEIN"/>
    <property type="match status" value="1"/>
</dbReference>
<organism evidence="1 2">
    <name type="scientific">Dacryopinax primogenitus (strain DJM 731)</name>
    <name type="common">Brown rot fungus</name>
    <dbReference type="NCBI Taxonomy" id="1858805"/>
    <lineage>
        <taxon>Eukaryota</taxon>
        <taxon>Fungi</taxon>
        <taxon>Dikarya</taxon>
        <taxon>Basidiomycota</taxon>
        <taxon>Agaricomycotina</taxon>
        <taxon>Dacrymycetes</taxon>
        <taxon>Dacrymycetales</taxon>
        <taxon>Dacrymycetaceae</taxon>
        <taxon>Dacryopinax</taxon>
    </lineage>
</organism>
<keyword evidence="2" id="KW-1185">Reference proteome</keyword>
<dbReference type="InterPro" id="IPR040521">
    <property type="entry name" value="KDZ"/>
</dbReference>
<dbReference type="Proteomes" id="UP000030653">
    <property type="component" value="Unassembled WGS sequence"/>
</dbReference>
<evidence type="ECO:0000313" key="1">
    <source>
        <dbReference type="EMBL" id="EJU05961.1"/>
    </source>
</evidence>
<gene>
    <name evidence="1" type="ORF">DACRYDRAFT_44529</name>
</gene>
<reference evidence="1 2" key="1">
    <citation type="journal article" date="2012" name="Science">
        <title>The Paleozoic origin of enzymatic lignin decomposition reconstructed from 31 fungal genomes.</title>
        <authorList>
            <person name="Floudas D."/>
            <person name="Binder M."/>
            <person name="Riley R."/>
            <person name="Barry K."/>
            <person name="Blanchette R.A."/>
            <person name="Henrissat B."/>
            <person name="Martinez A.T."/>
            <person name="Otillar R."/>
            <person name="Spatafora J.W."/>
            <person name="Yadav J.S."/>
            <person name="Aerts A."/>
            <person name="Benoit I."/>
            <person name="Boyd A."/>
            <person name="Carlson A."/>
            <person name="Copeland A."/>
            <person name="Coutinho P.M."/>
            <person name="de Vries R.P."/>
            <person name="Ferreira P."/>
            <person name="Findley K."/>
            <person name="Foster B."/>
            <person name="Gaskell J."/>
            <person name="Glotzer D."/>
            <person name="Gorecki P."/>
            <person name="Heitman J."/>
            <person name="Hesse C."/>
            <person name="Hori C."/>
            <person name="Igarashi K."/>
            <person name="Jurgens J.A."/>
            <person name="Kallen N."/>
            <person name="Kersten P."/>
            <person name="Kohler A."/>
            <person name="Kuees U."/>
            <person name="Kumar T.K.A."/>
            <person name="Kuo A."/>
            <person name="LaButti K."/>
            <person name="Larrondo L.F."/>
            <person name="Lindquist E."/>
            <person name="Ling A."/>
            <person name="Lombard V."/>
            <person name="Lucas S."/>
            <person name="Lundell T."/>
            <person name="Martin R."/>
            <person name="McLaughlin D.J."/>
            <person name="Morgenstern I."/>
            <person name="Morin E."/>
            <person name="Murat C."/>
            <person name="Nagy L.G."/>
            <person name="Nolan M."/>
            <person name="Ohm R.A."/>
            <person name="Patyshakuliyeva A."/>
            <person name="Rokas A."/>
            <person name="Ruiz-Duenas F.J."/>
            <person name="Sabat G."/>
            <person name="Salamov A."/>
            <person name="Samejima M."/>
            <person name="Schmutz J."/>
            <person name="Slot J.C."/>
            <person name="St John F."/>
            <person name="Stenlid J."/>
            <person name="Sun H."/>
            <person name="Sun S."/>
            <person name="Syed K."/>
            <person name="Tsang A."/>
            <person name="Wiebenga A."/>
            <person name="Young D."/>
            <person name="Pisabarro A."/>
            <person name="Eastwood D.C."/>
            <person name="Martin F."/>
            <person name="Cullen D."/>
            <person name="Grigoriev I.V."/>
            <person name="Hibbett D.S."/>
        </authorList>
    </citation>
    <scope>NUCLEOTIDE SEQUENCE [LARGE SCALE GENOMIC DNA]</scope>
    <source>
        <strain evidence="1 2">DJM-731 SS1</strain>
    </source>
</reference>
<proteinExistence type="predicted"/>
<dbReference type="PANTHER" id="PTHR33096">
    <property type="entry name" value="CXC2 DOMAIN-CONTAINING PROTEIN"/>
    <property type="match status" value="1"/>
</dbReference>
<dbReference type="GeneID" id="63689649"/>
<protein>
    <recommendedName>
        <fullName evidence="3">CxC2-like cysteine cluster KDZ transposase-associated domain-containing protein</fullName>
    </recommendedName>
</protein>
<name>M5G6S9_DACPD</name>
<sequence>MEEYVNECCRHPHDQSSHRPRLPDLVSNGCQDSHLVANKNCKSASADTWVELGLMALVCWHDHPILLACIKGGSKKHCYALVLLQQLADMLPKAASISILYDIACQLSHGFEKWGYLPDLHKQLSFATLVFHAYVHQWACQAHFNPCKVLGFGMTNGKGCECLWSSMADLVPIQ</sequence>
<accession>M5G6S9</accession>
<dbReference type="OrthoDB" id="3364670at2759"/>
<dbReference type="Pfam" id="PF18758">
    <property type="entry name" value="KDZ"/>
    <property type="match status" value="1"/>
</dbReference>
<dbReference type="AlphaFoldDB" id="M5G6S9"/>
<dbReference type="EMBL" id="JH795855">
    <property type="protein sequence ID" value="EJU05961.1"/>
    <property type="molecule type" value="Genomic_DNA"/>
</dbReference>
<dbReference type="RefSeq" id="XP_040632855.1">
    <property type="nucleotide sequence ID" value="XM_040774587.1"/>
</dbReference>
<evidence type="ECO:0008006" key="3">
    <source>
        <dbReference type="Google" id="ProtNLM"/>
    </source>
</evidence>
<dbReference type="HOGENOM" id="CLU_091791_1_2_1"/>